<evidence type="ECO:0000256" key="2">
    <source>
        <dbReference type="SAM" id="Phobius"/>
    </source>
</evidence>
<keyword evidence="2" id="KW-0472">Membrane</keyword>
<evidence type="ECO:0000313" key="4">
    <source>
        <dbReference type="Proteomes" id="UP000632828"/>
    </source>
</evidence>
<reference evidence="3" key="1">
    <citation type="submission" date="2020-09" db="EMBL/GenBank/DDBJ databases">
        <title>Pelobacter alkaliphilus sp. nov., a novel anaerobic arsenate-reducing bacterium from terrestrial mud volcano.</title>
        <authorList>
            <person name="Khomyakova M.A."/>
            <person name="Merkel A.Y."/>
            <person name="Slobodkin A.I."/>
        </authorList>
    </citation>
    <scope>NUCLEOTIDE SEQUENCE</scope>
    <source>
        <strain evidence="3">M08fum</strain>
    </source>
</reference>
<dbReference type="EMBL" id="JACWUN010000020">
    <property type="protein sequence ID" value="MBD1401736.1"/>
    <property type="molecule type" value="Genomic_DNA"/>
</dbReference>
<proteinExistence type="predicted"/>
<accession>A0A8J6QYD2</accession>
<evidence type="ECO:0000313" key="3">
    <source>
        <dbReference type="EMBL" id="MBD1401736.1"/>
    </source>
</evidence>
<feature type="transmembrane region" description="Helical" evidence="2">
    <location>
        <begin position="112"/>
        <end position="140"/>
    </location>
</feature>
<keyword evidence="4" id="KW-1185">Reference proteome</keyword>
<keyword evidence="2" id="KW-1133">Transmembrane helix</keyword>
<organism evidence="3 4">
    <name type="scientific">Pelovirga terrestris</name>
    <dbReference type="NCBI Taxonomy" id="2771352"/>
    <lineage>
        <taxon>Bacteria</taxon>
        <taxon>Pseudomonadati</taxon>
        <taxon>Thermodesulfobacteriota</taxon>
        <taxon>Desulfuromonadia</taxon>
        <taxon>Geobacterales</taxon>
        <taxon>Geobacteraceae</taxon>
        <taxon>Pelovirga</taxon>
    </lineage>
</organism>
<evidence type="ECO:0000256" key="1">
    <source>
        <dbReference type="SAM" id="MobiDB-lite"/>
    </source>
</evidence>
<keyword evidence="2" id="KW-0812">Transmembrane</keyword>
<feature type="transmembrane region" description="Helical" evidence="2">
    <location>
        <begin position="70"/>
        <end position="91"/>
    </location>
</feature>
<feature type="compositionally biased region" description="Polar residues" evidence="1">
    <location>
        <begin position="1"/>
        <end position="14"/>
    </location>
</feature>
<feature type="transmembrane region" description="Helical" evidence="2">
    <location>
        <begin position="32"/>
        <end position="50"/>
    </location>
</feature>
<protein>
    <submittedName>
        <fullName evidence="3">Uncharacterized protein</fullName>
    </submittedName>
</protein>
<dbReference type="RefSeq" id="WP_191157635.1">
    <property type="nucleotide sequence ID" value="NZ_JACWUN010000020.1"/>
</dbReference>
<sequence length="163" mass="18505">MTKNDQSKGGTATHTSRRQKIRDNGHHLARHNLWELFLFLLVSICAYNVRELNLFTMASEPLRQLLGYPPPAYMISIALAVYFGSSVVLGLKALAYRTKPTSTWNHLGYRSAFYFFYSFTGSIAEHFLPVLLLGLLLYGLDQCHLRLYNQGTMHGFDGVSENL</sequence>
<comment type="caution">
    <text evidence="3">The sequence shown here is derived from an EMBL/GenBank/DDBJ whole genome shotgun (WGS) entry which is preliminary data.</text>
</comment>
<dbReference type="Proteomes" id="UP000632828">
    <property type="component" value="Unassembled WGS sequence"/>
</dbReference>
<gene>
    <name evidence="3" type="ORF">ICT70_13805</name>
</gene>
<feature type="region of interest" description="Disordered" evidence="1">
    <location>
        <begin position="1"/>
        <end position="21"/>
    </location>
</feature>
<dbReference type="AlphaFoldDB" id="A0A8J6QYD2"/>
<name>A0A8J6QYD2_9BACT</name>